<accession>A0A8S5TCF1</accession>
<organism evidence="1">
    <name type="scientific">Podoviridae sp. ctlMy11</name>
    <dbReference type="NCBI Taxonomy" id="2827746"/>
    <lineage>
        <taxon>Viruses</taxon>
        <taxon>Duplodnaviria</taxon>
        <taxon>Heunggongvirae</taxon>
        <taxon>Uroviricota</taxon>
        <taxon>Caudoviricetes</taxon>
    </lineage>
</organism>
<protein>
    <submittedName>
        <fullName evidence="1">Tailspike protein</fullName>
    </submittedName>
</protein>
<sequence>MVPESNRKAGPFTGTGQTQFDFDFYMLSADDVVVIVADADENETTLSKDAYTCTLNSDQNTTPGGRVALKTALASGHKLAICSGVPYTQNLNLTMYGSFSPTSINKEEDRRVIQLQQILEQMRRCLIVPITSEKTPQEVMTNLLDVAEKAADYAQRAETIYNEVVSTGLYVSSTWQEIQETKAQIDIHKAAIDAAVARAEVILARNEVIGAEVDALVPHLPDLQINRQHIDDIHRVGSDLRGFETETLDLGSITDTDIDGETKVEDGYIKKVADHIDDCIHPVGDNIEKVKAVNANLDDVKTVAEDLSSEPSNIKKVAQATDDITALSPKVEAIQTVAENLEAVESAASVATSLESIKQTVLQSNAEAGFSFRYMAEASSGMTMSKEAISPSVNIKVGDHVVNRIGDYFGITAVTETTATLSPKQGSFKGEKGDKGDGIQPDAVVVNAESLPTEGTVGQLVLAGMNLYTWVAATDTEEAHWENMGELVGPKGDTGPTPEISVEAASLSEGASATVTKTGTSEAPVFTFGIPKGDTGSKGDTGTTPEISISIQMLDANSEPSVEKTGTDEAPSFLLKIPRGLTGATGTMPDTVDLGGLS</sequence>
<reference evidence="1" key="1">
    <citation type="journal article" date="2021" name="Proc. Natl. Acad. Sci. U.S.A.">
        <title>A Catalog of Tens of Thousands of Viruses from Human Metagenomes Reveals Hidden Associations with Chronic Diseases.</title>
        <authorList>
            <person name="Tisza M.J."/>
            <person name="Buck C.B."/>
        </authorList>
    </citation>
    <scope>NUCLEOTIDE SEQUENCE</scope>
    <source>
        <strain evidence="1">CtlMy11</strain>
    </source>
</reference>
<dbReference type="EMBL" id="BK032800">
    <property type="protein sequence ID" value="DAF60953.1"/>
    <property type="molecule type" value="Genomic_DNA"/>
</dbReference>
<evidence type="ECO:0000313" key="1">
    <source>
        <dbReference type="EMBL" id="DAF60953.1"/>
    </source>
</evidence>
<proteinExistence type="predicted"/>
<name>A0A8S5TCF1_9CAUD</name>